<dbReference type="AlphaFoldDB" id="A0A7K3M1J1"/>
<dbReference type="InterPro" id="IPR029058">
    <property type="entry name" value="AB_hydrolase_fold"/>
</dbReference>
<evidence type="ECO:0000259" key="2">
    <source>
        <dbReference type="Pfam" id="PF00561"/>
    </source>
</evidence>
<keyword evidence="1 3" id="KW-0378">Hydrolase</keyword>
<sequence>MTTRLRPGVVSAQVPTARLAVHTLHCDRTGEPVVFIHGNVSSALFWQQSMLDLPERYRPIAVDLRGFGDTEAKEVDATRGLRDYADDVRAVLDGLGLAAVHLVGWSMGGGVAMQLLRDDPARVRSLTLVNPVSPYGFGGTHGPDGVLNDPSGAGSGGGCANPDFVARLGAGDRSADAPTAPRSVFQGAYVHPGYQPGDDAEVETYLDSMLTTRIGDGHYPGDLQSTEVWPGVAPGEHGVLNAMSPVHFRIDDLHTIEPKPPVTWIRGEGDVIVSDTSLFDLAYLGSIGAVEGWPGDRVAPPQPMIAQTRHVLERYSAAGGAYTETVIEQAGHSPHIERPKEFMAALVAGLDAGSRVE</sequence>
<dbReference type="InterPro" id="IPR000073">
    <property type="entry name" value="AB_hydrolase_1"/>
</dbReference>
<accession>A0A7K3M1J1</accession>
<keyword evidence="4" id="KW-1185">Reference proteome</keyword>
<gene>
    <name evidence="3" type="ORF">F7O44_08790</name>
</gene>
<dbReference type="Gene3D" id="3.40.50.1820">
    <property type="entry name" value="alpha/beta hydrolase"/>
    <property type="match status" value="1"/>
</dbReference>
<proteinExistence type="predicted"/>
<dbReference type="GO" id="GO:0016787">
    <property type="term" value="F:hydrolase activity"/>
    <property type="evidence" value="ECO:0007669"/>
    <property type="project" value="UniProtKB-KW"/>
</dbReference>
<organism evidence="3 4">
    <name type="scientific">Phytoactinopolyspora mesophila</name>
    <dbReference type="NCBI Taxonomy" id="2650750"/>
    <lineage>
        <taxon>Bacteria</taxon>
        <taxon>Bacillati</taxon>
        <taxon>Actinomycetota</taxon>
        <taxon>Actinomycetes</taxon>
        <taxon>Jiangellales</taxon>
        <taxon>Jiangellaceae</taxon>
        <taxon>Phytoactinopolyspora</taxon>
    </lineage>
</organism>
<evidence type="ECO:0000313" key="4">
    <source>
        <dbReference type="Proteomes" id="UP000460435"/>
    </source>
</evidence>
<evidence type="ECO:0000256" key="1">
    <source>
        <dbReference type="ARBA" id="ARBA00022801"/>
    </source>
</evidence>
<dbReference type="PANTHER" id="PTHR43798">
    <property type="entry name" value="MONOACYLGLYCEROL LIPASE"/>
    <property type="match status" value="1"/>
</dbReference>
<dbReference type="RefSeq" id="WP_162449834.1">
    <property type="nucleotide sequence ID" value="NZ_WLZY01000002.1"/>
</dbReference>
<dbReference type="PRINTS" id="PR00111">
    <property type="entry name" value="ABHYDROLASE"/>
</dbReference>
<evidence type="ECO:0000313" key="3">
    <source>
        <dbReference type="EMBL" id="NDL57165.1"/>
    </source>
</evidence>
<name>A0A7K3M1J1_9ACTN</name>
<comment type="caution">
    <text evidence="3">The sequence shown here is derived from an EMBL/GenBank/DDBJ whole genome shotgun (WGS) entry which is preliminary data.</text>
</comment>
<dbReference type="GO" id="GO:0016020">
    <property type="term" value="C:membrane"/>
    <property type="evidence" value="ECO:0007669"/>
    <property type="project" value="TreeGrafter"/>
</dbReference>
<reference evidence="3 4" key="1">
    <citation type="submission" date="2019-11" db="EMBL/GenBank/DDBJ databases">
        <authorList>
            <person name="Li X.-J."/>
            <person name="Feng X.-M."/>
        </authorList>
    </citation>
    <scope>NUCLEOTIDE SEQUENCE [LARGE SCALE GENOMIC DNA]</scope>
    <source>
        <strain evidence="3 4">XMNu-373</strain>
    </source>
</reference>
<dbReference type="PANTHER" id="PTHR43798:SF31">
    <property type="entry name" value="AB HYDROLASE SUPERFAMILY PROTEIN YCLE"/>
    <property type="match status" value="1"/>
</dbReference>
<feature type="domain" description="AB hydrolase-1" evidence="2">
    <location>
        <begin position="32"/>
        <end position="133"/>
    </location>
</feature>
<dbReference type="Proteomes" id="UP000460435">
    <property type="component" value="Unassembled WGS sequence"/>
</dbReference>
<dbReference type="SUPFAM" id="SSF53474">
    <property type="entry name" value="alpha/beta-Hydrolases"/>
    <property type="match status" value="1"/>
</dbReference>
<dbReference type="Pfam" id="PF00561">
    <property type="entry name" value="Abhydrolase_1"/>
    <property type="match status" value="1"/>
</dbReference>
<dbReference type="EMBL" id="WLZY01000002">
    <property type="protein sequence ID" value="NDL57165.1"/>
    <property type="molecule type" value="Genomic_DNA"/>
</dbReference>
<protein>
    <submittedName>
        <fullName evidence="3">Alpha/beta fold hydrolase</fullName>
    </submittedName>
</protein>
<dbReference type="InterPro" id="IPR050266">
    <property type="entry name" value="AB_hydrolase_sf"/>
</dbReference>